<feature type="domain" description="Novel STAND NTPase 3" evidence="1">
    <location>
        <begin position="114"/>
        <end position="220"/>
    </location>
</feature>
<dbReference type="Gene3D" id="3.40.50.300">
    <property type="entry name" value="P-loop containing nucleotide triphosphate hydrolases"/>
    <property type="match status" value="1"/>
</dbReference>
<dbReference type="InterPro" id="IPR027417">
    <property type="entry name" value="P-loop_NTPase"/>
</dbReference>
<proteinExistence type="predicted"/>
<evidence type="ECO:0000313" key="3">
    <source>
        <dbReference type="Proteomes" id="UP000507470"/>
    </source>
</evidence>
<dbReference type="Proteomes" id="UP000507470">
    <property type="component" value="Unassembled WGS sequence"/>
</dbReference>
<dbReference type="SUPFAM" id="SSF52540">
    <property type="entry name" value="P-loop containing nucleoside triphosphate hydrolases"/>
    <property type="match status" value="2"/>
</dbReference>
<dbReference type="OrthoDB" id="6159533at2759"/>
<sequence>MAIVRLSCGSLSADVIKLSKQKLDQQFKNAIFEDLKIVIESIKDEINIIHQDMEKCRERIQKIEDIHIPEMEEYKDRIQMIEDIHIPSNIRRKCDIELSLNFSKYGKEVDELYYNSTNVYQVKKDIVESSPTVTLVGGPGCGKTATARHIALLYEQNGWEIVPVFRSDEIVLYGDSKLKQIFVLDDILGVFAVDMSLYNNINNHREDLESMENILNDEEKEKLLAKHCRFTGVPDDMYCNLSLSSSFIMFPLLCKIFFNKVGTPCICKFFASPFACLSNELDMMARSTPQLYGALVMYVLSNNVLSVEKITVVEKEMKLDVYNTCGVNLGISDREIQTHY</sequence>
<dbReference type="EMBL" id="CACVKT020001291">
    <property type="protein sequence ID" value="CAC5366555.1"/>
    <property type="molecule type" value="Genomic_DNA"/>
</dbReference>
<dbReference type="InterPro" id="IPR049050">
    <property type="entry name" value="nSTAND3"/>
</dbReference>
<dbReference type="AlphaFoldDB" id="A0A6J8AF54"/>
<protein>
    <recommendedName>
        <fullName evidence="1">Novel STAND NTPase 3 domain-containing protein</fullName>
    </recommendedName>
</protein>
<accession>A0A6J8AF54</accession>
<organism evidence="2 3">
    <name type="scientific">Mytilus coruscus</name>
    <name type="common">Sea mussel</name>
    <dbReference type="NCBI Taxonomy" id="42192"/>
    <lineage>
        <taxon>Eukaryota</taxon>
        <taxon>Metazoa</taxon>
        <taxon>Spiralia</taxon>
        <taxon>Lophotrochozoa</taxon>
        <taxon>Mollusca</taxon>
        <taxon>Bivalvia</taxon>
        <taxon>Autobranchia</taxon>
        <taxon>Pteriomorphia</taxon>
        <taxon>Mytilida</taxon>
        <taxon>Mytiloidea</taxon>
        <taxon>Mytilidae</taxon>
        <taxon>Mytilinae</taxon>
        <taxon>Mytilus</taxon>
    </lineage>
</organism>
<evidence type="ECO:0000259" key="1">
    <source>
        <dbReference type="Pfam" id="PF20720"/>
    </source>
</evidence>
<name>A0A6J8AF54_MYTCO</name>
<evidence type="ECO:0000313" key="2">
    <source>
        <dbReference type="EMBL" id="CAC5366555.1"/>
    </source>
</evidence>
<gene>
    <name evidence="2" type="ORF">MCOR_6799</name>
</gene>
<keyword evidence="3" id="KW-1185">Reference proteome</keyword>
<dbReference type="Pfam" id="PF20720">
    <property type="entry name" value="nSTAND3"/>
    <property type="match status" value="1"/>
</dbReference>
<reference evidence="2 3" key="1">
    <citation type="submission" date="2020-06" db="EMBL/GenBank/DDBJ databases">
        <authorList>
            <person name="Li R."/>
            <person name="Bekaert M."/>
        </authorList>
    </citation>
    <scope>NUCLEOTIDE SEQUENCE [LARGE SCALE GENOMIC DNA]</scope>
    <source>
        <strain evidence="3">wild</strain>
    </source>
</reference>